<keyword evidence="2" id="KW-1185">Reference proteome</keyword>
<dbReference type="RefSeq" id="WP_024462641.1">
    <property type="nucleotide sequence ID" value="NZ_CP062939.1"/>
</dbReference>
<gene>
    <name evidence="1" type="ORF">BISU_0764</name>
</gene>
<sequence length="77" mass="8241">MQHDIRVDMPAQPVEPLLAESIKRKPNFGANVCPQSISGMSAIMSNGLCIILNGTNATNAMNAEGRAVVRHAPHMLC</sequence>
<reference evidence="1 2" key="1">
    <citation type="submission" date="2014-03" db="EMBL/GenBank/DDBJ databases">
        <title>Genomics of Bifidobacteria.</title>
        <authorList>
            <person name="Ventura M."/>
            <person name="Milani C."/>
            <person name="Lugli G.A."/>
        </authorList>
    </citation>
    <scope>NUCLEOTIDE SEQUENCE [LARGE SCALE GENOMIC DNA]</scope>
    <source>
        <strain evidence="1 2">LMG 11597</strain>
    </source>
</reference>
<protein>
    <submittedName>
        <fullName evidence="1">Uncharacterized protein</fullName>
    </submittedName>
</protein>
<evidence type="ECO:0000313" key="1">
    <source>
        <dbReference type="EMBL" id="KFJ04752.1"/>
    </source>
</evidence>
<proteinExistence type="predicted"/>
<accession>A0A087EAF1</accession>
<evidence type="ECO:0000313" key="2">
    <source>
        <dbReference type="Proteomes" id="UP000029055"/>
    </source>
</evidence>
<name>A0A087EAF1_9BIFI</name>
<dbReference type="STRING" id="77635.BISU_0764"/>
<dbReference type="Proteomes" id="UP000029055">
    <property type="component" value="Unassembled WGS sequence"/>
</dbReference>
<dbReference type="AlphaFoldDB" id="A0A087EAF1"/>
<organism evidence="1 2">
    <name type="scientific">Bifidobacterium subtile</name>
    <dbReference type="NCBI Taxonomy" id="77635"/>
    <lineage>
        <taxon>Bacteria</taxon>
        <taxon>Bacillati</taxon>
        <taxon>Actinomycetota</taxon>
        <taxon>Actinomycetes</taxon>
        <taxon>Bifidobacteriales</taxon>
        <taxon>Bifidobacteriaceae</taxon>
        <taxon>Bifidobacterium</taxon>
    </lineage>
</organism>
<comment type="caution">
    <text evidence="1">The sequence shown here is derived from an EMBL/GenBank/DDBJ whole genome shotgun (WGS) entry which is preliminary data.</text>
</comment>
<dbReference type="EMBL" id="JGZR01000003">
    <property type="protein sequence ID" value="KFJ04752.1"/>
    <property type="molecule type" value="Genomic_DNA"/>
</dbReference>